<name>A0A4C1WPB6_EUMVA</name>
<evidence type="ECO:0000256" key="1">
    <source>
        <dbReference type="SAM" id="MobiDB-lite"/>
    </source>
</evidence>
<protein>
    <submittedName>
        <fullName evidence="2">Uncharacterized protein</fullName>
    </submittedName>
</protein>
<feature type="compositionally biased region" description="Basic and acidic residues" evidence="1">
    <location>
        <begin position="19"/>
        <end position="33"/>
    </location>
</feature>
<evidence type="ECO:0000313" key="3">
    <source>
        <dbReference type="Proteomes" id="UP000299102"/>
    </source>
</evidence>
<dbReference type="Proteomes" id="UP000299102">
    <property type="component" value="Unassembled WGS sequence"/>
</dbReference>
<accession>A0A4C1WPB6</accession>
<gene>
    <name evidence="2" type="ORF">EVAR_46593_1</name>
</gene>
<comment type="caution">
    <text evidence="2">The sequence shown here is derived from an EMBL/GenBank/DDBJ whole genome shotgun (WGS) entry which is preliminary data.</text>
</comment>
<dbReference type="EMBL" id="BGZK01000621">
    <property type="protein sequence ID" value="GBP53336.1"/>
    <property type="molecule type" value="Genomic_DNA"/>
</dbReference>
<dbReference type="AlphaFoldDB" id="A0A4C1WPB6"/>
<reference evidence="2 3" key="1">
    <citation type="journal article" date="2019" name="Commun. Biol.">
        <title>The bagworm genome reveals a unique fibroin gene that provides high tensile strength.</title>
        <authorList>
            <person name="Kono N."/>
            <person name="Nakamura H."/>
            <person name="Ohtoshi R."/>
            <person name="Tomita M."/>
            <person name="Numata K."/>
            <person name="Arakawa K."/>
        </authorList>
    </citation>
    <scope>NUCLEOTIDE SEQUENCE [LARGE SCALE GENOMIC DNA]</scope>
</reference>
<organism evidence="2 3">
    <name type="scientific">Eumeta variegata</name>
    <name type="common">Bagworm moth</name>
    <name type="synonym">Eumeta japonica</name>
    <dbReference type="NCBI Taxonomy" id="151549"/>
    <lineage>
        <taxon>Eukaryota</taxon>
        <taxon>Metazoa</taxon>
        <taxon>Ecdysozoa</taxon>
        <taxon>Arthropoda</taxon>
        <taxon>Hexapoda</taxon>
        <taxon>Insecta</taxon>
        <taxon>Pterygota</taxon>
        <taxon>Neoptera</taxon>
        <taxon>Endopterygota</taxon>
        <taxon>Lepidoptera</taxon>
        <taxon>Glossata</taxon>
        <taxon>Ditrysia</taxon>
        <taxon>Tineoidea</taxon>
        <taxon>Psychidae</taxon>
        <taxon>Oiketicinae</taxon>
        <taxon>Eumeta</taxon>
    </lineage>
</organism>
<keyword evidence="3" id="KW-1185">Reference proteome</keyword>
<feature type="region of interest" description="Disordered" evidence="1">
    <location>
        <begin position="1"/>
        <end position="57"/>
    </location>
</feature>
<sequence>MKVGYTPPKRPYLSVRMQRSTEEEPQKKKESSAHRRGKSQEGVSSGLVLERDSRIESLSRAEIGIENKNSTGTRIESRDERLTAKLFNIKDEATYDVSTRANPQEDS</sequence>
<proteinExistence type="predicted"/>
<evidence type="ECO:0000313" key="2">
    <source>
        <dbReference type="EMBL" id="GBP53336.1"/>
    </source>
</evidence>